<dbReference type="InterPro" id="IPR026055">
    <property type="entry name" value="FAR"/>
</dbReference>
<dbReference type="EMBL" id="KI630712">
    <property type="protein sequence ID" value="EYU34259.1"/>
    <property type="molecule type" value="Genomic_DNA"/>
</dbReference>
<dbReference type="EC" id="1.2.1.84" evidence="4"/>
<feature type="domain" description="Fatty acyl-CoA reductase C-terminal" evidence="5">
    <location>
        <begin position="485"/>
        <end position="552"/>
    </location>
</feature>
<dbReference type="Pfam" id="PF03015">
    <property type="entry name" value="Sterile"/>
    <property type="match status" value="1"/>
</dbReference>
<dbReference type="GO" id="GO:0080019">
    <property type="term" value="F:alcohol-forming very long-chain fatty acyl-CoA reductase activity"/>
    <property type="evidence" value="ECO:0000318"/>
    <property type="project" value="GO_Central"/>
</dbReference>
<name>A0A022R2R6_ERYGU</name>
<evidence type="ECO:0000256" key="1">
    <source>
        <dbReference type="ARBA" id="ARBA00005928"/>
    </source>
</evidence>
<dbReference type="Proteomes" id="UP000030748">
    <property type="component" value="Unassembled WGS sequence"/>
</dbReference>
<evidence type="ECO:0000313" key="7">
    <source>
        <dbReference type="EMBL" id="EYU34259.1"/>
    </source>
</evidence>
<dbReference type="CDD" id="cd05236">
    <property type="entry name" value="FAR-N_SDR_e"/>
    <property type="match status" value="1"/>
</dbReference>
<dbReference type="PANTHER" id="PTHR11011">
    <property type="entry name" value="MALE STERILITY PROTEIN 2-RELATED"/>
    <property type="match status" value="1"/>
</dbReference>
<evidence type="ECO:0000259" key="6">
    <source>
        <dbReference type="Pfam" id="PF07993"/>
    </source>
</evidence>
<dbReference type="InterPro" id="IPR033640">
    <property type="entry name" value="FAR_C"/>
</dbReference>
<keyword evidence="4" id="KW-0560">Oxidoreductase</keyword>
<keyword evidence="8" id="KW-1185">Reference proteome</keyword>
<keyword evidence="2 4" id="KW-0444">Lipid biosynthesis</keyword>
<accession>A0A022R2R6</accession>
<dbReference type="GO" id="GO:0035336">
    <property type="term" value="P:long-chain fatty-acyl-CoA metabolic process"/>
    <property type="evidence" value="ECO:0000318"/>
    <property type="project" value="GO_Central"/>
</dbReference>
<feature type="domain" description="Thioester reductase (TE)" evidence="6">
    <location>
        <begin position="77"/>
        <end position="379"/>
    </location>
</feature>
<evidence type="ECO:0000256" key="3">
    <source>
        <dbReference type="ARBA" id="ARBA00023098"/>
    </source>
</evidence>
<evidence type="ECO:0000313" key="8">
    <source>
        <dbReference type="Proteomes" id="UP000030748"/>
    </source>
</evidence>
<keyword evidence="3 4" id="KW-0443">Lipid metabolism</keyword>
<organism evidence="7 8">
    <name type="scientific">Erythranthe guttata</name>
    <name type="common">Yellow monkey flower</name>
    <name type="synonym">Mimulus guttatus</name>
    <dbReference type="NCBI Taxonomy" id="4155"/>
    <lineage>
        <taxon>Eukaryota</taxon>
        <taxon>Viridiplantae</taxon>
        <taxon>Streptophyta</taxon>
        <taxon>Embryophyta</taxon>
        <taxon>Tracheophyta</taxon>
        <taxon>Spermatophyta</taxon>
        <taxon>Magnoliopsida</taxon>
        <taxon>eudicotyledons</taxon>
        <taxon>Gunneridae</taxon>
        <taxon>Pentapetalae</taxon>
        <taxon>asterids</taxon>
        <taxon>lamiids</taxon>
        <taxon>Lamiales</taxon>
        <taxon>Phrymaceae</taxon>
        <taxon>Erythranthe</taxon>
    </lineage>
</organism>
<dbReference type="GO" id="GO:0010345">
    <property type="term" value="P:suberin biosynthetic process"/>
    <property type="evidence" value="ECO:0000318"/>
    <property type="project" value="GO_Central"/>
</dbReference>
<gene>
    <name evidence="7" type="ORF">MIMGU_mgv1a018251mg</name>
</gene>
<reference evidence="7 8" key="1">
    <citation type="journal article" date="2013" name="Proc. Natl. Acad. Sci. U.S.A.">
        <title>Fine-scale variation in meiotic recombination in Mimulus inferred from population shotgun sequencing.</title>
        <authorList>
            <person name="Hellsten U."/>
            <person name="Wright K.M."/>
            <person name="Jenkins J."/>
            <person name="Shu S."/>
            <person name="Yuan Y."/>
            <person name="Wessler S.R."/>
            <person name="Schmutz J."/>
            <person name="Willis J.H."/>
            <person name="Rokhsar D.S."/>
        </authorList>
    </citation>
    <scope>NUCLEOTIDE SEQUENCE [LARGE SCALE GENOMIC DNA]</scope>
    <source>
        <strain evidence="8">cv. DUN x IM62</strain>
    </source>
</reference>
<comment type="similarity">
    <text evidence="1 4">Belongs to the fatty acyl-CoA reductase family.</text>
</comment>
<comment type="catalytic activity">
    <reaction evidence="4">
        <text>a long-chain fatty acyl-CoA + 2 NADPH + 2 H(+) = a long-chain primary fatty alcohol + 2 NADP(+) + CoA</text>
        <dbReference type="Rhea" id="RHEA:52716"/>
        <dbReference type="ChEBI" id="CHEBI:15378"/>
        <dbReference type="ChEBI" id="CHEBI:57287"/>
        <dbReference type="ChEBI" id="CHEBI:57783"/>
        <dbReference type="ChEBI" id="CHEBI:58349"/>
        <dbReference type="ChEBI" id="CHEBI:77396"/>
        <dbReference type="ChEBI" id="CHEBI:83139"/>
        <dbReference type="EC" id="1.2.1.84"/>
    </reaction>
</comment>
<dbReference type="InterPro" id="IPR036291">
    <property type="entry name" value="NAD(P)-bd_dom_sf"/>
</dbReference>
<keyword evidence="4" id="KW-0521">NADP</keyword>
<protein>
    <recommendedName>
        <fullName evidence="4">Fatty acyl-CoA reductase</fullName>
        <ecNumber evidence="4">1.2.1.84</ecNumber>
    </recommendedName>
</protein>
<evidence type="ECO:0000256" key="2">
    <source>
        <dbReference type="ARBA" id="ARBA00022516"/>
    </source>
</evidence>
<dbReference type="Pfam" id="PF07993">
    <property type="entry name" value="NAD_binding_4"/>
    <property type="match status" value="1"/>
</dbReference>
<dbReference type="PANTHER" id="PTHR11011:SF45">
    <property type="entry name" value="FATTY ACYL-COA REDUCTASE CG8306-RELATED"/>
    <property type="match status" value="1"/>
</dbReference>
<proteinExistence type="inferred from homology"/>
<dbReference type="eggNOG" id="KOG1221">
    <property type="taxonomic scope" value="Eukaryota"/>
</dbReference>
<dbReference type="Gene3D" id="3.40.50.720">
    <property type="entry name" value="NAD(P)-binding Rossmann-like Domain"/>
    <property type="match status" value="1"/>
</dbReference>
<dbReference type="InterPro" id="IPR013120">
    <property type="entry name" value="FAR_NAD-bd"/>
</dbReference>
<feature type="non-terminal residue" evidence="7">
    <location>
        <position position="1"/>
    </location>
</feature>
<sequence length="557" mass="63455">ELNNFSCEKSPVRFLVNVEKKNNIARTRFGQINIKTKAANNNNDHIAISKKLEVPQGIESGKGIGILKFFEGKNIFVTGGTGLLGKVLVEKILRSTPVGKIYVLVKADDQEAAVDRITKELINSELFRCLKEKHGKYYQAYIKETLIPIVGNICEPNLGMDSDSTHAIMEDVNVIIESAAITTLNERYDVLLEANVNSPQQLMRFAKTCKNLELFVHISTAYVNGEREGIILEKPLIMGENRRNDDTCNTSPFPRLDITDEVNLSVSRKQMASSNYDLTRDMKSLGMERANLYGWYNTYHLTKAMAEMVINETRGDIPVVIIRPTVIESCCKEPIPGWIQGNRMFDPIIVSYGKGQLPAFLGKPDSPMDAIPLDIVVNGTIAAIAKHGYMQKPELNVYHMSSSVTNPLRYSEFFEYLYEYFSSEPLVESETLIRVNYYDDIEKIKYFDNFNDFSKYTREEISRRGGGENAVATKKAQTQCRAKIIYAEHLCKMYEFLGLFKARFHAGNTQKLLYEMSKEEVDNFDIDVSKIEWRKYFQEVHIPGLRKHVLNDRSISV</sequence>
<comment type="function">
    <text evidence="4">Catalyzes the reduction of fatty acyl-CoA to fatty alcohols.</text>
</comment>
<evidence type="ECO:0000259" key="5">
    <source>
        <dbReference type="Pfam" id="PF03015"/>
    </source>
</evidence>
<dbReference type="SUPFAM" id="SSF51735">
    <property type="entry name" value="NAD(P)-binding Rossmann-fold domains"/>
    <property type="match status" value="1"/>
</dbReference>
<evidence type="ECO:0000256" key="4">
    <source>
        <dbReference type="RuleBase" id="RU363097"/>
    </source>
</evidence>
<dbReference type="GO" id="GO:0102965">
    <property type="term" value="F:alcohol-forming long-chain fatty acyl-CoA reductase activity"/>
    <property type="evidence" value="ECO:0007669"/>
    <property type="project" value="UniProtKB-EC"/>
</dbReference>
<dbReference type="STRING" id="4155.A0A022R2R6"/>
<dbReference type="AlphaFoldDB" id="A0A022R2R6"/>
<dbReference type="CDD" id="cd09071">
    <property type="entry name" value="FAR_C"/>
    <property type="match status" value="1"/>
</dbReference>